<proteinExistence type="inferred from homology"/>
<dbReference type="AlphaFoldDB" id="A0A517YQ33"/>
<evidence type="ECO:0000256" key="1">
    <source>
        <dbReference type="ARBA" id="ARBA00023235"/>
    </source>
</evidence>
<dbReference type="OrthoDB" id="9803436at2"/>
<feature type="binding site" evidence="2">
    <location>
        <position position="106"/>
    </location>
    <ligand>
        <name>substrate</name>
    </ligand>
</feature>
<dbReference type="Pfam" id="PF01008">
    <property type="entry name" value="IF-2B"/>
    <property type="match status" value="1"/>
</dbReference>
<dbReference type="EC" id="5.3.1.23" evidence="2"/>
<dbReference type="EMBL" id="CP036425">
    <property type="protein sequence ID" value="QDU32333.1"/>
    <property type="molecule type" value="Genomic_DNA"/>
</dbReference>
<dbReference type="HAMAP" id="MF_01678">
    <property type="entry name" value="Salvage_MtnA"/>
    <property type="match status" value="1"/>
</dbReference>
<dbReference type="InterPro" id="IPR037171">
    <property type="entry name" value="NagB/RpiA_transferase-like"/>
</dbReference>
<feature type="active site" description="Proton donor" evidence="2">
    <location>
        <position position="254"/>
    </location>
</feature>
<organism evidence="3 4">
    <name type="scientific">Poriferisphaera corsica</name>
    <dbReference type="NCBI Taxonomy" id="2528020"/>
    <lineage>
        <taxon>Bacteria</taxon>
        <taxon>Pseudomonadati</taxon>
        <taxon>Planctomycetota</taxon>
        <taxon>Phycisphaerae</taxon>
        <taxon>Phycisphaerales</taxon>
        <taxon>Phycisphaeraceae</taxon>
        <taxon>Poriferisphaera</taxon>
    </lineage>
</organism>
<evidence type="ECO:0000313" key="3">
    <source>
        <dbReference type="EMBL" id="QDU32333.1"/>
    </source>
</evidence>
<accession>A0A517YQ33</accession>
<evidence type="ECO:0000313" key="4">
    <source>
        <dbReference type="Proteomes" id="UP000317369"/>
    </source>
</evidence>
<dbReference type="UniPathway" id="UPA00904">
    <property type="reaction ID" value="UER00874"/>
</dbReference>
<dbReference type="NCBIfam" id="TIGR00512">
    <property type="entry name" value="salvage_mtnA"/>
    <property type="match status" value="1"/>
</dbReference>
<dbReference type="Proteomes" id="UP000317369">
    <property type="component" value="Chromosome"/>
</dbReference>
<keyword evidence="4" id="KW-1185">Reference proteome</keyword>
<keyword evidence="2" id="KW-0028">Amino-acid biosynthesis</keyword>
<dbReference type="GO" id="GO:0046523">
    <property type="term" value="F:S-methyl-5-thioribose-1-phosphate isomerase activity"/>
    <property type="evidence" value="ECO:0007669"/>
    <property type="project" value="UniProtKB-UniRule"/>
</dbReference>
<dbReference type="FunFam" id="3.40.50.10470:FF:000006">
    <property type="entry name" value="Methylthioribose-1-phosphate isomerase"/>
    <property type="match status" value="1"/>
</dbReference>
<comment type="catalytic activity">
    <reaction evidence="2">
        <text>5-(methylsulfanyl)-alpha-D-ribose 1-phosphate = 5-(methylsulfanyl)-D-ribulose 1-phosphate</text>
        <dbReference type="Rhea" id="RHEA:19989"/>
        <dbReference type="ChEBI" id="CHEBI:58533"/>
        <dbReference type="ChEBI" id="CHEBI:58548"/>
        <dbReference type="EC" id="5.3.1.23"/>
    </reaction>
</comment>
<sequence length="362" mass="39255">MQQTPPPYHPPIAPPIEWIGPAESGHLRLLDQTQLPITTTYLDCTTTQHIWDAIKRLVVRGAPAIGITAAYGLVIASQTPPPNSPLAALSPEDRFQKSCDYLATSRPTAVNLFWAIDRLRKLPDHSPAALLAEAKKIHEEDRKMCHAIGQHALDYLLQHITPHTNRPLTFHTHCNAGALATGGIGTATAPMYLAHEQNIPIRIFADETRPLLQGSRLTAFELQSAGIDVTLICDDMAAHVMQQKLIDLVIVGADRIAANGDAANKIGTYNLAVLAKHHNIPFFVAAPSSTFDLSLSDGSHIPIEERASNEITQGFGNQTAPNNIKTYSPAFDVTPHALITALITERGIIPKPNTQSVTAHLS</sequence>
<feature type="binding site" evidence="2">
    <location>
        <begin position="264"/>
        <end position="265"/>
    </location>
    <ligand>
        <name>substrate</name>
    </ligand>
</feature>
<comment type="pathway">
    <text evidence="2">Amino-acid biosynthesis; L-methionine biosynthesis via salvage pathway; L-methionine from S-methyl-5-thio-alpha-D-ribose 1-phosphate: step 1/6.</text>
</comment>
<gene>
    <name evidence="2 3" type="primary">mtnA</name>
    <name evidence="3" type="ORF">KS4_03650</name>
</gene>
<dbReference type="InterPro" id="IPR005251">
    <property type="entry name" value="IF-M1Pi"/>
</dbReference>
<keyword evidence="2" id="KW-0486">Methionine biosynthesis</keyword>
<dbReference type="NCBIfam" id="NF004326">
    <property type="entry name" value="PRK05720.1"/>
    <property type="match status" value="1"/>
</dbReference>
<dbReference type="InterPro" id="IPR042529">
    <property type="entry name" value="IF_2B-like_C"/>
</dbReference>
<dbReference type="SUPFAM" id="SSF100950">
    <property type="entry name" value="NagB/RpiA/CoA transferase-like"/>
    <property type="match status" value="1"/>
</dbReference>
<evidence type="ECO:0000256" key="2">
    <source>
        <dbReference type="HAMAP-Rule" id="MF_01678"/>
    </source>
</evidence>
<dbReference type="InterPro" id="IPR000649">
    <property type="entry name" value="IF-2B-related"/>
</dbReference>
<dbReference type="Gene3D" id="3.40.50.10470">
    <property type="entry name" value="Translation initiation factor eif-2b, domain 2"/>
    <property type="match status" value="1"/>
</dbReference>
<dbReference type="PANTHER" id="PTHR43475">
    <property type="entry name" value="METHYLTHIORIBOSE-1-PHOSPHATE ISOMERASE"/>
    <property type="match status" value="1"/>
</dbReference>
<dbReference type="Gene3D" id="1.20.120.420">
    <property type="entry name" value="translation initiation factor eif-2b, domain 1"/>
    <property type="match status" value="1"/>
</dbReference>
<keyword evidence="1 2" id="KW-0413">Isomerase</keyword>
<dbReference type="RefSeq" id="WP_145073737.1">
    <property type="nucleotide sequence ID" value="NZ_CP036425.1"/>
</dbReference>
<dbReference type="KEGG" id="pcor:KS4_03650"/>
<dbReference type="PANTHER" id="PTHR43475:SF1">
    <property type="entry name" value="METHYLTHIORIBOSE-1-PHOSPHATE ISOMERASE"/>
    <property type="match status" value="1"/>
</dbReference>
<dbReference type="InterPro" id="IPR011559">
    <property type="entry name" value="Initiation_fac_2B_a/b/d"/>
</dbReference>
<feature type="binding site" evidence="2">
    <location>
        <position position="213"/>
    </location>
    <ligand>
        <name>substrate</name>
    </ligand>
</feature>
<comment type="similarity">
    <text evidence="2">Belongs to the EIF-2B alpha/beta/delta subunits family. MtnA subfamily.</text>
</comment>
<name>A0A517YQ33_9BACT</name>
<feature type="binding site" evidence="2">
    <location>
        <begin position="60"/>
        <end position="62"/>
    </location>
    <ligand>
        <name>substrate</name>
    </ligand>
</feature>
<dbReference type="GO" id="GO:0019509">
    <property type="term" value="P:L-methionine salvage from methylthioadenosine"/>
    <property type="evidence" value="ECO:0007669"/>
    <property type="project" value="UniProtKB-UniRule"/>
</dbReference>
<dbReference type="NCBIfam" id="TIGR00524">
    <property type="entry name" value="eIF-2B_rel"/>
    <property type="match status" value="1"/>
</dbReference>
<dbReference type="InterPro" id="IPR027363">
    <property type="entry name" value="M1Pi_N"/>
</dbReference>
<dbReference type="FunFam" id="1.20.120.420:FF:000003">
    <property type="entry name" value="Methylthioribose-1-phosphate isomerase"/>
    <property type="match status" value="1"/>
</dbReference>
<feature type="site" description="Transition state stabilizer" evidence="2">
    <location>
        <position position="174"/>
    </location>
</feature>
<comment type="function">
    <text evidence="2">Catalyzes the interconversion of methylthioribose-1-phosphate (MTR-1-P) into methylthioribulose-1-phosphate (MTRu-1-P).</text>
</comment>
<reference evidence="3 4" key="1">
    <citation type="submission" date="2019-02" db="EMBL/GenBank/DDBJ databases">
        <title>Deep-cultivation of Planctomycetes and their phenomic and genomic characterization uncovers novel biology.</title>
        <authorList>
            <person name="Wiegand S."/>
            <person name="Jogler M."/>
            <person name="Boedeker C."/>
            <person name="Pinto D."/>
            <person name="Vollmers J."/>
            <person name="Rivas-Marin E."/>
            <person name="Kohn T."/>
            <person name="Peeters S.H."/>
            <person name="Heuer A."/>
            <person name="Rast P."/>
            <person name="Oberbeckmann S."/>
            <person name="Bunk B."/>
            <person name="Jeske O."/>
            <person name="Meyerdierks A."/>
            <person name="Storesund J.E."/>
            <person name="Kallscheuer N."/>
            <person name="Luecker S."/>
            <person name="Lage O.M."/>
            <person name="Pohl T."/>
            <person name="Merkel B.J."/>
            <person name="Hornburger P."/>
            <person name="Mueller R.-W."/>
            <person name="Bruemmer F."/>
            <person name="Labrenz M."/>
            <person name="Spormann A.M."/>
            <person name="Op den Camp H."/>
            <person name="Overmann J."/>
            <person name="Amann R."/>
            <person name="Jetten M.S.M."/>
            <person name="Mascher T."/>
            <person name="Medema M.H."/>
            <person name="Devos D.P."/>
            <person name="Kaster A.-K."/>
            <person name="Ovreas L."/>
            <person name="Rohde M."/>
            <person name="Galperin M.Y."/>
            <person name="Jogler C."/>
        </authorList>
    </citation>
    <scope>NUCLEOTIDE SEQUENCE [LARGE SCALE GENOMIC DNA]</scope>
    <source>
        <strain evidence="3 4">KS4</strain>
    </source>
</reference>
<protein>
    <recommendedName>
        <fullName evidence="2">Methylthioribose-1-phosphate isomerase</fullName>
        <shortName evidence="2">M1Pi</shortName>
        <shortName evidence="2">MTR-1-P isomerase</shortName>
        <ecNumber evidence="2">5.3.1.23</ecNumber>
    </recommendedName>
    <alternativeName>
        <fullName evidence="2">S-methyl-5-thioribose-1-phosphate isomerase</fullName>
    </alternativeName>
</protein>